<comment type="caution">
    <text evidence="7">The sequence shown here is derived from an EMBL/GenBank/DDBJ whole genome shotgun (WGS) entry which is preliminary data.</text>
</comment>
<evidence type="ECO:0000313" key="8">
    <source>
        <dbReference type="Proteomes" id="UP000318571"/>
    </source>
</evidence>
<keyword evidence="1" id="KW-0677">Repeat</keyword>
<dbReference type="PRINTS" id="PR00700">
    <property type="entry name" value="PRTYPHPHTASE"/>
</dbReference>
<dbReference type="Pfam" id="PF00102">
    <property type="entry name" value="Y_phosphatase"/>
    <property type="match status" value="1"/>
</dbReference>
<dbReference type="SUPFAM" id="SSF52799">
    <property type="entry name" value="(Phosphotyrosine protein) phosphatases II"/>
    <property type="match status" value="1"/>
</dbReference>
<dbReference type="InterPro" id="IPR000177">
    <property type="entry name" value="Apple"/>
</dbReference>
<dbReference type="AlphaFoldDB" id="A0A553PI52"/>
<dbReference type="PROSITE" id="PS50055">
    <property type="entry name" value="TYR_PHOSPHATASE_PTP"/>
    <property type="match status" value="1"/>
</dbReference>
<dbReference type="Proteomes" id="UP000318571">
    <property type="component" value="Chromosome 5"/>
</dbReference>
<dbReference type="EMBL" id="VCGU01000004">
    <property type="protein sequence ID" value="TRY77362.1"/>
    <property type="molecule type" value="Genomic_DNA"/>
</dbReference>
<evidence type="ECO:0000259" key="5">
    <source>
        <dbReference type="PROSITE" id="PS50055"/>
    </source>
</evidence>
<evidence type="ECO:0008006" key="9">
    <source>
        <dbReference type="Google" id="ProtNLM"/>
    </source>
</evidence>
<gene>
    <name evidence="7" type="ORF">TCAL_00165</name>
</gene>
<feature type="signal peptide" evidence="4">
    <location>
        <begin position="1"/>
        <end position="21"/>
    </location>
</feature>
<dbReference type="SMART" id="SM00404">
    <property type="entry name" value="PTPc_motif"/>
    <property type="match status" value="1"/>
</dbReference>
<dbReference type="Gene3D" id="3.50.4.10">
    <property type="entry name" value="Hepatocyte Growth Factor"/>
    <property type="match status" value="1"/>
</dbReference>
<keyword evidence="3" id="KW-0812">Transmembrane</keyword>
<dbReference type="GO" id="GO:0006508">
    <property type="term" value="P:proteolysis"/>
    <property type="evidence" value="ECO:0007669"/>
    <property type="project" value="InterPro"/>
</dbReference>
<dbReference type="InterPro" id="IPR000387">
    <property type="entry name" value="Tyr_Pase_dom"/>
</dbReference>
<dbReference type="InterPro" id="IPR000242">
    <property type="entry name" value="PTP_cat"/>
</dbReference>
<dbReference type="InterPro" id="IPR003609">
    <property type="entry name" value="Pan_app"/>
</dbReference>
<dbReference type="PANTHER" id="PTHR19134">
    <property type="entry name" value="RECEPTOR-TYPE TYROSINE-PROTEIN PHOSPHATASE"/>
    <property type="match status" value="1"/>
</dbReference>
<keyword evidence="4" id="KW-0732">Signal</keyword>
<protein>
    <recommendedName>
        <fullName evidence="9">Tyrosine-protein phosphatase domain-containing protein</fullName>
    </recommendedName>
</protein>
<evidence type="ECO:0000256" key="3">
    <source>
        <dbReference type="SAM" id="Phobius"/>
    </source>
</evidence>
<name>A0A553PI52_TIGCA</name>
<keyword evidence="3" id="KW-0472">Membrane</keyword>
<keyword evidence="3" id="KW-1133">Transmembrane helix</keyword>
<dbReference type="Gene3D" id="3.90.190.10">
    <property type="entry name" value="Protein tyrosine phosphatase superfamily"/>
    <property type="match status" value="1"/>
</dbReference>
<accession>A0A553PI52</accession>
<evidence type="ECO:0000259" key="6">
    <source>
        <dbReference type="PROSITE" id="PS50056"/>
    </source>
</evidence>
<dbReference type="CDD" id="cd00047">
    <property type="entry name" value="PTPc"/>
    <property type="match status" value="1"/>
</dbReference>
<dbReference type="GO" id="GO:0048666">
    <property type="term" value="P:neuron development"/>
    <property type="evidence" value="ECO:0007669"/>
    <property type="project" value="UniProtKB-ARBA"/>
</dbReference>
<sequence>MQFGLKLLLIIQSGMWNLVVTKRTLDCHDLKGEGALLEAVMGEDITIDCHLPESIKQCVWTPQNSSYPECTAPMNEESSIIFAQTRPNYICSFRPSHCSLSFTTIQRENMGVWTLGTVSSTNAFYQYFAILVRNTGVVPRSRVQSKMDDSCFLTDTIFQTDASVFQHLDEVESPQECQVKCQEIGKCTYWTWADSDMKSLSKRCFLRGGDDDGLGKERQHFVSGPKYCSDSELILRRLSKTLRPPKEGVNEAKFSVTTLMISVVVAIVLMAGVMASLVRRYSQRTERDYNSLDLAVDVGHPIPVTKLISLVQRKVVPLPNEFKRLTDTDRAKNIIAKSREIGKSKLNISLNRVRHILPYDECRLILNTKIEDSDYINASIMLGTPDIGNLIACQIPSDEVEDHYWQMIAENPICVVVNLDESSLWTTNANNMNVQLRSGTTIILKEHSTQTNKSKSMTKTSYRFNSRQVEHFSFNAWNKHQIPKDLSTFCSLIESVIHLSKTELNHTKGSILVQCNDGSTKSGFFIACLVLAHELGIKSEMSVYKTVFALRECRSHVVPTEFQYRAVYEVVSMLAKIHKRRSSKRKSSVRAAPSSSIITTV</sequence>
<feature type="chain" id="PRO_5021987775" description="Tyrosine-protein phosphatase domain-containing protein" evidence="4">
    <location>
        <begin position="22"/>
        <end position="601"/>
    </location>
</feature>
<evidence type="ECO:0000256" key="2">
    <source>
        <dbReference type="ARBA" id="ARBA00023157"/>
    </source>
</evidence>
<dbReference type="Pfam" id="PF14295">
    <property type="entry name" value="PAN_4"/>
    <property type="match status" value="1"/>
</dbReference>
<dbReference type="PANTHER" id="PTHR19134:SF559">
    <property type="entry name" value="TYROSINE-PROTEIN PHOSPHATASE DOMAIN-CONTAINING PROTEIN"/>
    <property type="match status" value="1"/>
</dbReference>
<dbReference type="InterPro" id="IPR050348">
    <property type="entry name" value="Protein-Tyr_Phosphatase"/>
</dbReference>
<feature type="domain" description="Tyrosine specific protein phosphatases" evidence="6">
    <location>
        <begin position="487"/>
        <end position="565"/>
    </location>
</feature>
<dbReference type="PROSITE" id="PS50056">
    <property type="entry name" value="TYR_PHOSPHATASE_2"/>
    <property type="match status" value="1"/>
</dbReference>
<dbReference type="SMART" id="SM00194">
    <property type="entry name" value="PTPc"/>
    <property type="match status" value="1"/>
</dbReference>
<dbReference type="InterPro" id="IPR003595">
    <property type="entry name" value="Tyr_Pase_cat"/>
</dbReference>
<proteinExistence type="predicted"/>
<dbReference type="SUPFAM" id="SSF57414">
    <property type="entry name" value="Hairpin loop containing domain-like"/>
    <property type="match status" value="1"/>
</dbReference>
<evidence type="ECO:0000256" key="1">
    <source>
        <dbReference type="ARBA" id="ARBA00022737"/>
    </source>
</evidence>
<dbReference type="GO" id="GO:0004725">
    <property type="term" value="F:protein tyrosine phosphatase activity"/>
    <property type="evidence" value="ECO:0007669"/>
    <property type="project" value="InterPro"/>
</dbReference>
<dbReference type="InterPro" id="IPR029021">
    <property type="entry name" value="Prot-tyrosine_phosphatase-like"/>
</dbReference>
<dbReference type="STRING" id="6832.A0A553PI52"/>
<dbReference type="OrthoDB" id="6407541at2759"/>
<evidence type="ECO:0000313" key="7">
    <source>
        <dbReference type="EMBL" id="TRY77362.1"/>
    </source>
</evidence>
<keyword evidence="2" id="KW-1015">Disulfide bond</keyword>
<reference evidence="7 8" key="1">
    <citation type="journal article" date="2018" name="Nat. Ecol. Evol.">
        <title>Genomic signatures of mitonuclear coevolution across populations of Tigriopus californicus.</title>
        <authorList>
            <person name="Barreto F.S."/>
            <person name="Watson E.T."/>
            <person name="Lima T.G."/>
            <person name="Willett C.S."/>
            <person name="Edmands S."/>
            <person name="Li W."/>
            <person name="Burton R.S."/>
        </authorList>
    </citation>
    <scope>NUCLEOTIDE SEQUENCE [LARGE SCALE GENOMIC DNA]</scope>
    <source>
        <strain evidence="7 8">San Diego</strain>
    </source>
</reference>
<feature type="transmembrane region" description="Helical" evidence="3">
    <location>
        <begin position="254"/>
        <end position="278"/>
    </location>
</feature>
<dbReference type="SMART" id="SM00223">
    <property type="entry name" value="APPLE"/>
    <property type="match status" value="1"/>
</dbReference>
<evidence type="ECO:0000256" key="4">
    <source>
        <dbReference type="SAM" id="SignalP"/>
    </source>
</evidence>
<feature type="domain" description="Tyrosine-protein phosphatase" evidence="5">
    <location>
        <begin position="318"/>
        <end position="574"/>
    </location>
</feature>
<organism evidence="7 8">
    <name type="scientific">Tigriopus californicus</name>
    <name type="common">Marine copepod</name>
    <dbReference type="NCBI Taxonomy" id="6832"/>
    <lineage>
        <taxon>Eukaryota</taxon>
        <taxon>Metazoa</taxon>
        <taxon>Ecdysozoa</taxon>
        <taxon>Arthropoda</taxon>
        <taxon>Crustacea</taxon>
        <taxon>Multicrustacea</taxon>
        <taxon>Hexanauplia</taxon>
        <taxon>Copepoda</taxon>
        <taxon>Harpacticoida</taxon>
        <taxon>Harpacticidae</taxon>
        <taxon>Tigriopus</taxon>
    </lineage>
</organism>
<keyword evidence="8" id="KW-1185">Reference proteome</keyword>
<dbReference type="GO" id="GO:0005576">
    <property type="term" value="C:extracellular region"/>
    <property type="evidence" value="ECO:0007669"/>
    <property type="project" value="InterPro"/>
</dbReference>